<proteinExistence type="predicted"/>
<dbReference type="PANTHER" id="PTHR30273:SF2">
    <property type="entry name" value="PROTEIN FECR"/>
    <property type="match status" value="1"/>
</dbReference>
<dbReference type="Pfam" id="PF04773">
    <property type="entry name" value="FecR"/>
    <property type="match status" value="1"/>
</dbReference>
<keyword evidence="5" id="KW-1185">Reference proteome</keyword>
<evidence type="ECO:0000256" key="1">
    <source>
        <dbReference type="SAM" id="Phobius"/>
    </source>
</evidence>
<dbReference type="PANTHER" id="PTHR30273">
    <property type="entry name" value="PERIPLASMIC SIGNAL SENSOR AND SIGMA FACTOR ACTIVATOR FECR-RELATED"/>
    <property type="match status" value="1"/>
</dbReference>
<keyword evidence="1" id="KW-1133">Transmembrane helix</keyword>
<dbReference type="RefSeq" id="WP_092721280.1">
    <property type="nucleotide sequence ID" value="NZ_FNNO01000001.1"/>
</dbReference>
<gene>
    <name evidence="4" type="ORF">SAMN05444410_10184</name>
</gene>
<keyword evidence="1" id="KW-0812">Transmembrane</keyword>
<dbReference type="InterPro" id="IPR012373">
    <property type="entry name" value="Ferrdict_sens_TM"/>
</dbReference>
<evidence type="ECO:0000313" key="5">
    <source>
        <dbReference type="Proteomes" id="UP000198711"/>
    </source>
</evidence>
<dbReference type="Pfam" id="PF16344">
    <property type="entry name" value="FecR_C"/>
    <property type="match status" value="1"/>
</dbReference>
<name>A0A8X8L9I2_9BACT</name>
<feature type="transmembrane region" description="Helical" evidence="1">
    <location>
        <begin position="89"/>
        <end position="106"/>
    </location>
</feature>
<dbReference type="AlphaFoldDB" id="A0A8X8L9I2"/>
<feature type="domain" description="FecR protein" evidence="2">
    <location>
        <begin position="181"/>
        <end position="276"/>
    </location>
</feature>
<evidence type="ECO:0000259" key="2">
    <source>
        <dbReference type="Pfam" id="PF04773"/>
    </source>
</evidence>
<protein>
    <submittedName>
        <fullName evidence="4">FecR family protein</fullName>
    </submittedName>
</protein>
<feature type="domain" description="Protein FecR C-terminal" evidence="3">
    <location>
        <begin position="319"/>
        <end position="383"/>
    </location>
</feature>
<evidence type="ECO:0000259" key="3">
    <source>
        <dbReference type="Pfam" id="PF16344"/>
    </source>
</evidence>
<dbReference type="Gene3D" id="2.60.120.1440">
    <property type="match status" value="1"/>
</dbReference>
<dbReference type="Proteomes" id="UP000198711">
    <property type="component" value="Unassembled WGS sequence"/>
</dbReference>
<dbReference type="GO" id="GO:0016989">
    <property type="term" value="F:sigma factor antagonist activity"/>
    <property type="evidence" value="ECO:0007669"/>
    <property type="project" value="TreeGrafter"/>
</dbReference>
<reference evidence="4 5" key="1">
    <citation type="submission" date="2016-10" db="EMBL/GenBank/DDBJ databases">
        <authorList>
            <person name="Varghese N."/>
            <person name="Submissions S."/>
        </authorList>
    </citation>
    <scope>NUCLEOTIDE SEQUENCE [LARGE SCALE GENOMIC DNA]</scope>
    <source>
        <strain evidence="4 5">DSM 25353</strain>
    </source>
</reference>
<comment type="caution">
    <text evidence="4">The sequence shown here is derived from an EMBL/GenBank/DDBJ whole genome shotgun (WGS) entry which is preliminary data.</text>
</comment>
<organism evidence="4 5">
    <name type="scientific">Hydrobacter penzbergensis</name>
    <dbReference type="NCBI Taxonomy" id="1235997"/>
    <lineage>
        <taxon>Bacteria</taxon>
        <taxon>Pseudomonadati</taxon>
        <taxon>Bacteroidota</taxon>
        <taxon>Chitinophagia</taxon>
        <taxon>Chitinophagales</taxon>
        <taxon>Chitinophagaceae</taxon>
        <taxon>Hydrobacter</taxon>
    </lineage>
</organism>
<dbReference type="EMBL" id="FNNO01000001">
    <property type="protein sequence ID" value="SDW03828.1"/>
    <property type="molecule type" value="Genomic_DNA"/>
</dbReference>
<dbReference type="Gene3D" id="3.55.50.30">
    <property type="match status" value="1"/>
</dbReference>
<keyword evidence="1" id="KW-0472">Membrane</keyword>
<dbReference type="InterPro" id="IPR006860">
    <property type="entry name" value="FecR"/>
</dbReference>
<evidence type="ECO:0000313" key="4">
    <source>
        <dbReference type="EMBL" id="SDW03828.1"/>
    </source>
</evidence>
<sequence>MANHRLEYLFNRYYTQTATDAEEKELMELVGQGQHDVELTALIRGAWEQTAETEEAFFAPEKGRELLQKVLKRAPEEQRTGVVYLLRRMAVAASILLVIAGTYYWYQRTHKKENAPPVLAAARNITPGRTGAVLTLSTGQRLVLDSLQDGTVAVDGQAEVLKTAGEIRYRGTNGNEKVYNTITTNKGRQWALVLPDGSKVWLNAASSIRYPLYFTGREREVEITGEAYFEVVHNAKQPFKVKVAGQVIEDVGTAFNVNAYHDEPVIKTTLVEGAVRLAHLAERIILKPGQQAQVQTNGRLTVVPDADVDRELAWHKGWFSFRHTDLPAVMRQLARWYDVDIRYEQNIPAETFSGDMGRNLNLSDALDFMKQMHVHFSIDEGKRLITVMP</sequence>
<accession>A0A8X8L9I2</accession>
<dbReference type="InterPro" id="IPR032508">
    <property type="entry name" value="FecR_C"/>
</dbReference>